<dbReference type="PANTHER" id="PTHR16517">
    <property type="entry name" value="TUBBY-RELATED"/>
    <property type="match status" value="1"/>
</dbReference>
<gene>
    <name evidence="4" type="ORF">A3770_01p07580</name>
</gene>
<dbReference type="SUPFAM" id="SSF54518">
    <property type="entry name" value="Tubby C-terminal domain-like"/>
    <property type="match status" value="1"/>
</dbReference>
<dbReference type="InterPro" id="IPR000007">
    <property type="entry name" value="Tubby_C"/>
</dbReference>
<dbReference type="PANTHER" id="PTHR16517:SF7">
    <property type="entry name" value="PROTEIN KING TUBBY"/>
    <property type="match status" value="1"/>
</dbReference>
<feature type="region of interest" description="Disordered" evidence="2">
    <location>
        <begin position="482"/>
        <end position="502"/>
    </location>
</feature>
<name>A0A5B8MFX4_9CHLO</name>
<dbReference type="Pfam" id="PF01167">
    <property type="entry name" value="Tub"/>
    <property type="match status" value="1"/>
</dbReference>
<feature type="region of interest" description="Disordered" evidence="2">
    <location>
        <begin position="142"/>
        <end position="168"/>
    </location>
</feature>
<sequence length="615" mass="65885">MSGRDLLGEAAEALQPKFRGNANSSLILEDRGDYHQTLREKYTGKKGVAFRRSLASGTTTVRGLGGYRGYKGSGDDGGLSSDSESDENLSIPDEKSPASSQRTSSSCEDSFVVSPVSEAGVRATLSSPFAPQLSQDNPVFNLRTRSTSHEPSGKHHGGGGRAKITKDQVLNNGSNLYRAGRSLAARTQGSPGIMAPKTPMSSLKAALREEEELVSKEEEKPGLELGSGGKGRGVALADHISQRTPSSMMQGTADHGRAGGTSRKLFQQEGERSDGGDGEKVLARPKEASEQSKPGLGADVGRRGLDMGMASTEGIMSLLNESRLEALLRPLEMKKMLQCRMIRKRGIVGSYPVFEMLLDNVPGLPDSKAFLLCARKRKKSKSSYYIISVKREGLTRESEGYIAKLRGNILGSEYTLFKRSNADKGDAEGGDELLAIRYKQTLLTKDGGPRSMTAIFTDPKCAHQAGANTELIHCYKESKERAKSDGVGGQGSGAAKAGSSSFPPQVVLKSLEPQWREDLQSYVLDFKGRVTEASVKNFVMADSKASKTIAGAKMDDGSSKVGKTVRAVLPSKKEVVIFGKRGKNEFSLDVAAPCSILQAFAMAIASTDFKMVNSM</sequence>
<feature type="compositionally biased region" description="Gly residues" evidence="2">
    <location>
        <begin position="63"/>
        <end position="77"/>
    </location>
</feature>
<feature type="compositionally biased region" description="Polar residues" evidence="2">
    <location>
        <begin position="97"/>
        <end position="108"/>
    </location>
</feature>
<feature type="compositionally biased region" description="Basic and acidic residues" evidence="2">
    <location>
        <begin position="213"/>
        <end position="222"/>
    </location>
</feature>
<evidence type="ECO:0000256" key="2">
    <source>
        <dbReference type="SAM" id="MobiDB-lite"/>
    </source>
</evidence>
<feature type="region of interest" description="Disordered" evidence="2">
    <location>
        <begin position="267"/>
        <end position="304"/>
    </location>
</feature>
<dbReference type="OrthoDB" id="8775810at2759"/>
<dbReference type="Gene3D" id="3.20.90.10">
    <property type="entry name" value="Tubby Protein, Chain A"/>
    <property type="match status" value="1"/>
</dbReference>
<feature type="region of interest" description="Disordered" evidence="2">
    <location>
        <begin position="59"/>
        <end position="112"/>
    </location>
</feature>
<evidence type="ECO:0000313" key="4">
    <source>
        <dbReference type="EMBL" id="QDZ18240.1"/>
    </source>
</evidence>
<comment type="similarity">
    <text evidence="1">Belongs to the TUB family.</text>
</comment>
<dbReference type="InterPro" id="IPR025659">
    <property type="entry name" value="Tubby-like_C"/>
</dbReference>
<keyword evidence="5" id="KW-1185">Reference proteome</keyword>
<proteinExistence type="inferred from homology"/>
<reference evidence="4 5" key="1">
    <citation type="submission" date="2018-07" db="EMBL/GenBank/DDBJ databases">
        <title>The complete nuclear genome of the prasinophyte Chloropicon primus (CCMP1205).</title>
        <authorList>
            <person name="Pombert J.-F."/>
            <person name="Otis C."/>
            <person name="Turmel M."/>
            <person name="Lemieux C."/>
        </authorList>
    </citation>
    <scope>NUCLEOTIDE SEQUENCE [LARGE SCALE GENOMIC DNA]</scope>
    <source>
        <strain evidence="4 5">CCMP1205</strain>
    </source>
</reference>
<evidence type="ECO:0000259" key="3">
    <source>
        <dbReference type="Pfam" id="PF01167"/>
    </source>
</evidence>
<protein>
    <submittedName>
        <fullName evidence="4">Tubby-like protein</fullName>
    </submittedName>
</protein>
<evidence type="ECO:0000256" key="1">
    <source>
        <dbReference type="ARBA" id="ARBA00007129"/>
    </source>
</evidence>
<feature type="region of interest" description="Disordered" evidence="2">
    <location>
        <begin position="187"/>
        <end position="233"/>
    </location>
</feature>
<dbReference type="PRINTS" id="PR01573">
    <property type="entry name" value="SUPERTUBBY"/>
</dbReference>
<dbReference type="EMBL" id="CP031034">
    <property type="protein sequence ID" value="QDZ18240.1"/>
    <property type="molecule type" value="Genomic_DNA"/>
</dbReference>
<feature type="compositionally biased region" description="Basic and acidic residues" evidence="2">
    <location>
        <begin position="269"/>
        <end position="290"/>
    </location>
</feature>
<accession>A0A5B8MFX4</accession>
<dbReference type="Proteomes" id="UP000316726">
    <property type="component" value="Chromosome 1"/>
</dbReference>
<feature type="domain" description="Tubby C-terminal" evidence="3">
    <location>
        <begin position="328"/>
        <end position="608"/>
    </location>
</feature>
<evidence type="ECO:0000313" key="5">
    <source>
        <dbReference type="Proteomes" id="UP000316726"/>
    </source>
</evidence>
<dbReference type="AlphaFoldDB" id="A0A5B8MFX4"/>
<dbReference type="STRING" id="1764295.A0A5B8MFX4"/>
<organism evidence="4 5">
    <name type="scientific">Chloropicon primus</name>
    <dbReference type="NCBI Taxonomy" id="1764295"/>
    <lineage>
        <taxon>Eukaryota</taxon>
        <taxon>Viridiplantae</taxon>
        <taxon>Chlorophyta</taxon>
        <taxon>Chloropicophyceae</taxon>
        <taxon>Chloropicales</taxon>
        <taxon>Chloropicaceae</taxon>
        <taxon>Chloropicon</taxon>
    </lineage>
</organism>